<evidence type="ECO:0000256" key="2">
    <source>
        <dbReference type="ARBA" id="ARBA00022692"/>
    </source>
</evidence>
<dbReference type="VEuPathDB" id="FungiDB:PDIP_08740"/>
<dbReference type="PANTHER" id="PTHR33048">
    <property type="entry name" value="PTH11-LIKE INTEGRAL MEMBRANE PROTEIN (AFU_ORTHOLOGUE AFUA_5G11245)"/>
    <property type="match status" value="1"/>
</dbReference>
<feature type="transmembrane region" description="Helical" evidence="6">
    <location>
        <begin position="77"/>
        <end position="99"/>
    </location>
</feature>
<dbReference type="GO" id="GO:0016020">
    <property type="term" value="C:membrane"/>
    <property type="evidence" value="ECO:0007669"/>
    <property type="project" value="UniProtKB-SubCell"/>
</dbReference>
<feature type="transmembrane region" description="Helical" evidence="6">
    <location>
        <begin position="197"/>
        <end position="216"/>
    </location>
</feature>
<evidence type="ECO:0000313" key="9">
    <source>
        <dbReference type="Proteomes" id="UP000595662"/>
    </source>
</evidence>
<dbReference type="AlphaFoldDB" id="A0A7T6XVI0"/>
<feature type="transmembrane region" description="Helical" evidence="6">
    <location>
        <begin position="162"/>
        <end position="185"/>
    </location>
</feature>
<dbReference type="GeneID" id="26229197"/>
<accession>A0A7T6XVI0</accession>
<dbReference type="Proteomes" id="UP000595662">
    <property type="component" value="Chromosome 6"/>
</dbReference>
<feature type="transmembrane region" description="Helical" evidence="6">
    <location>
        <begin position="6"/>
        <end position="24"/>
    </location>
</feature>
<organism evidence="8 9">
    <name type="scientific">Penicillium digitatum</name>
    <name type="common">Green mold</name>
    <dbReference type="NCBI Taxonomy" id="36651"/>
    <lineage>
        <taxon>Eukaryota</taxon>
        <taxon>Fungi</taxon>
        <taxon>Dikarya</taxon>
        <taxon>Ascomycota</taxon>
        <taxon>Pezizomycotina</taxon>
        <taxon>Eurotiomycetes</taxon>
        <taxon>Eurotiomycetidae</taxon>
        <taxon>Eurotiales</taxon>
        <taxon>Aspergillaceae</taxon>
        <taxon>Penicillium</taxon>
    </lineage>
</organism>
<dbReference type="InterPro" id="IPR049326">
    <property type="entry name" value="Rhodopsin_dom_fungi"/>
</dbReference>
<dbReference type="EMBL" id="CP060779">
    <property type="protein sequence ID" value="QQK48149.1"/>
    <property type="molecule type" value="Genomic_DNA"/>
</dbReference>
<evidence type="ECO:0000256" key="4">
    <source>
        <dbReference type="ARBA" id="ARBA00023136"/>
    </source>
</evidence>
<dbReference type="KEGG" id="pdp:PDIP_08740"/>
<keyword evidence="4 6" id="KW-0472">Membrane</keyword>
<evidence type="ECO:0000256" key="5">
    <source>
        <dbReference type="ARBA" id="ARBA00038359"/>
    </source>
</evidence>
<evidence type="ECO:0000259" key="7">
    <source>
        <dbReference type="Pfam" id="PF20684"/>
    </source>
</evidence>
<comment type="subcellular location">
    <subcellularLocation>
        <location evidence="1">Membrane</location>
        <topology evidence="1">Multi-pass membrane protein</topology>
    </subcellularLocation>
</comment>
<proteinExistence type="inferred from homology"/>
<evidence type="ECO:0000256" key="3">
    <source>
        <dbReference type="ARBA" id="ARBA00022989"/>
    </source>
</evidence>
<dbReference type="RefSeq" id="XP_014538259.2">
    <property type="nucleotide sequence ID" value="XM_014682773.2"/>
</dbReference>
<reference evidence="8 9" key="1">
    <citation type="submission" date="2020-08" db="EMBL/GenBank/DDBJ databases">
        <title>The completed genome sequence of the pathogenic ascomycete fungus Penicillium digitatum.</title>
        <authorList>
            <person name="Wang M."/>
        </authorList>
    </citation>
    <scope>NUCLEOTIDE SEQUENCE [LARGE SCALE GENOMIC DNA]</scope>
    <source>
        <strain evidence="8 9">PdW03</strain>
    </source>
</reference>
<sequence length="395" mass="44212">MYVVIVTSVFTGLATVIVALRLYTRFYLVKAPGLDDLIVLCALLVDQALVAFATLEARHGLGIPVAELSEHNVEHQLFWLWLSVPFYNLTMVLTKFSALTLYARIFRPHSFLLVTYILMGFLVIVGLWTTLSGFFFCIPVHAFWSPSAEIRRTKCLPATPVWFTNAAIQTSTDLVILILPLPLLWKLQLPKREKWGILIVFSLGIIVVATSAARMYPLSIMVARGDFTYVSAQAALWSALEANVSIICICLPPLHPLFSRIFSFCFLPRPIKSRASRSHSNTTQATEPLNRDGGIWCNELFNPGLASYSASISKVDTNEEEQVMEEGIRVKRELRMQSDSLYTPVKRPHFANGAHLAVAMEGSSRSSTAPESASVERDFGDFEFPDYKERMNAPI</sequence>
<gene>
    <name evidence="8" type="ORF">Pdw03_5784</name>
</gene>
<feature type="domain" description="Rhodopsin" evidence="7">
    <location>
        <begin position="20"/>
        <end position="260"/>
    </location>
</feature>
<protein>
    <submittedName>
        <fullName evidence="8">Isocitrate dehydrogenase</fullName>
    </submittedName>
</protein>
<keyword evidence="3 6" id="KW-1133">Transmembrane helix</keyword>
<dbReference type="Pfam" id="PF20684">
    <property type="entry name" value="Fung_rhodopsin"/>
    <property type="match status" value="1"/>
</dbReference>
<keyword evidence="2 6" id="KW-0812">Transmembrane</keyword>
<feature type="transmembrane region" description="Helical" evidence="6">
    <location>
        <begin position="111"/>
        <end position="142"/>
    </location>
</feature>
<comment type="similarity">
    <text evidence="5">Belongs to the SAT4 family.</text>
</comment>
<evidence type="ECO:0000256" key="6">
    <source>
        <dbReference type="SAM" id="Phobius"/>
    </source>
</evidence>
<evidence type="ECO:0000256" key="1">
    <source>
        <dbReference type="ARBA" id="ARBA00004141"/>
    </source>
</evidence>
<dbReference type="PANTHER" id="PTHR33048:SF47">
    <property type="entry name" value="INTEGRAL MEMBRANE PROTEIN-RELATED"/>
    <property type="match status" value="1"/>
</dbReference>
<dbReference type="InterPro" id="IPR052337">
    <property type="entry name" value="SAT4-like"/>
</dbReference>
<evidence type="ECO:0000313" key="8">
    <source>
        <dbReference type="EMBL" id="QQK48149.1"/>
    </source>
</evidence>
<name>A0A7T6XVI0_PENDI</name>